<comment type="caution">
    <text evidence="2">The sequence shown here is derived from an EMBL/GenBank/DDBJ whole genome shotgun (WGS) entry which is preliminary data.</text>
</comment>
<accession>A0A9D5C216</accession>
<protein>
    <submittedName>
        <fullName evidence="2">Uncharacterized protein</fullName>
    </submittedName>
</protein>
<name>A0A9D5C216_9LILI</name>
<feature type="region of interest" description="Disordered" evidence="1">
    <location>
        <begin position="59"/>
        <end position="110"/>
    </location>
</feature>
<dbReference type="Proteomes" id="UP001085076">
    <property type="component" value="Miscellaneous, Linkage group lg08"/>
</dbReference>
<evidence type="ECO:0000313" key="3">
    <source>
        <dbReference type="Proteomes" id="UP001085076"/>
    </source>
</evidence>
<keyword evidence="3" id="KW-1185">Reference proteome</keyword>
<dbReference type="AlphaFoldDB" id="A0A9D5C216"/>
<reference evidence="2" key="1">
    <citation type="submission" date="2021-03" db="EMBL/GenBank/DDBJ databases">
        <authorList>
            <person name="Li Z."/>
            <person name="Yang C."/>
        </authorList>
    </citation>
    <scope>NUCLEOTIDE SEQUENCE</scope>
    <source>
        <strain evidence="2">Dzin_1.0</strain>
        <tissue evidence="2">Leaf</tissue>
    </source>
</reference>
<gene>
    <name evidence="2" type="ORF">J5N97_026072</name>
</gene>
<sequence>MQRAAASFASAALRQLVAASILRPSSSIQARSIISSTTLSPRLDLPIYHLPALDLHRSYARGPQAPIPSEDEEDDEDDVDFEGEDGDLPDFEGEGEDLDLSGSEAEENSD</sequence>
<organism evidence="2 3">
    <name type="scientific">Dioscorea zingiberensis</name>
    <dbReference type="NCBI Taxonomy" id="325984"/>
    <lineage>
        <taxon>Eukaryota</taxon>
        <taxon>Viridiplantae</taxon>
        <taxon>Streptophyta</taxon>
        <taxon>Embryophyta</taxon>
        <taxon>Tracheophyta</taxon>
        <taxon>Spermatophyta</taxon>
        <taxon>Magnoliopsida</taxon>
        <taxon>Liliopsida</taxon>
        <taxon>Dioscoreales</taxon>
        <taxon>Dioscoreaceae</taxon>
        <taxon>Dioscorea</taxon>
    </lineage>
</organism>
<evidence type="ECO:0000313" key="2">
    <source>
        <dbReference type="EMBL" id="KAJ0964934.1"/>
    </source>
</evidence>
<feature type="compositionally biased region" description="Acidic residues" evidence="1">
    <location>
        <begin position="69"/>
        <end position="110"/>
    </location>
</feature>
<reference evidence="2" key="2">
    <citation type="journal article" date="2022" name="Hortic Res">
        <title>The genome of Dioscorea zingiberensis sheds light on the biosynthesis, origin and evolution of the medicinally important diosgenin saponins.</title>
        <authorList>
            <person name="Li Y."/>
            <person name="Tan C."/>
            <person name="Li Z."/>
            <person name="Guo J."/>
            <person name="Li S."/>
            <person name="Chen X."/>
            <person name="Wang C."/>
            <person name="Dai X."/>
            <person name="Yang H."/>
            <person name="Song W."/>
            <person name="Hou L."/>
            <person name="Xu J."/>
            <person name="Tong Z."/>
            <person name="Xu A."/>
            <person name="Yuan X."/>
            <person name="Wang W."/>
            <person name="Yang Q."/>
            <person name="Chen L."/>
            <person name="Sun Z."/>
            <person name="Wang K."/>
            <person name="Pan B."/>
            <person name="Chen J."/>
            <person name="Bao Y."/>
            <person name="Liu F."/>
            <person name="Qi X."/>
            <person name="Gang D.R."/>
            <person name="Wen J."/>
            <person name="Li J."/>
        </authorList>
    </citation>
    <scope>NUCLEOTIDE SEQUENCE</scope>
    <source>
        <strain evidence="2">Dzin_1.0</strain>
    </source>
</reference>
<evidence type="ECO:0000256" key="1">
    <source>
        <dbReference type="SAM" id="MobiDB-lite"/>
    </source>
</evidence>
<proteinExistence type="predicted"/>
<dbReference type="EMBL" id="JAGGNH010000008">
    <property type="protein sequence ID" value="KAJ0964934.1"/>
    <property type="molecule type" value="Genomic_DNA"/>
</dbReference>